<sequence>MRGCFKIRATSGTNTRTGDSAVKKIKDSGYDIMEGFPILHHKCF</sequence>
<evidence type="ECO:0000313" key="1">
    <source>
        <dbReference type="EMBL" id="PON84885.1"/>
    </source>
</evidence>
<reference evidence="2" key="1">
    <citation type="submission" date="2016-06" db="EMBL/GenBank/DDBJ databases">
        <title>Parallel loss of symbiosis genes in relatives of nitrogen-fixing non-legume Parasponia.</title>
        <authorList>
            <person name="Van Velzen R."/>
            <person name="Holmer R."/>
            <person name="Bu F."/>
            <person name="Rutten L."/>
            <person name="Van Zeijl A."/>
            <person name="Liu W."/>
            <person name="Santuari L."/>
            <person name="Cao Q."/>
            <person name="Sharma T."/>
            <person name="Shen D."/>
            <person name="Roswanjaya Y."/>
            <person name="Wardhani T."/>
            <person name="Kalhor M.S."/>
            <person name="Jansen J."/>
            <person name="Van den Hoogen J."/>
            <person name="Gungor B."/>
            <person name="Hartog M."/>
            <person name="Hontelez J."/>
            <person name="Verver J."/>
            <person name="Yang W.-C."/>
            <person name="Schijlen E."/>
            <person name="Repin R."/>
            <person name="Schilthuizen M."/>
            <person name="Schranz E."/>
            <person name="Heidstra R."/>
            <person name="Miyata K."/>
            <person name="Fedorova E."/>
            <person name="Kohlen W."/>
            <person name="Bisseling T."/>
            <person name="Smit S."/>
            <person name="Geurts R."/>
        </authorList>
    </citation>
    <scope>NUCLEOTIDE SEQUENCE [LARGE SCALE GENOMIC DNA]</scope>
    <source>
        <strain evidence="2">cv. RG33-2</strain>
    </source>
</reference>
<dbReference type="Proteomes" id="UP000237000">
    <property type="component" value="Unassembled WGS sequence"/>
</dbReference>
<evidence type="ECO:0000313" key="2">
    <source>
        <dbReference type="Proteomes" id="UP000237000"/>
    </source>
</evidence>
<keyword evidence="2" id="KW-1185">Reference proteome</keyword>
<dbReference type="EMBL" id="JXTC01000155">
    <property type="protein sequence ID" value="PON84885.1"/>
    <property type="molecule type" value="Genomic_DNA"/>
</dbReference>
<name>A0A2P5EH64_TREOI</name>
<proteinExistence type="predicted"/>
<organism evidence="1 2">
    <name type="scientific">Trema orientale</name>
    <name type="common">Charcoal tree</name>
    <name type="synonym">Celtis orientalis</name>
    <dbReference type="NCBI Taxonomy" id="63057"/>
    <lineage>
        <taxon>Eukaryota</taxon>
        <taxon>Viridiplantae</taxon>
        <taxon>Streptophyta</taxon>
        <taxon>Embryophyta</taxon>
        <taxon>Tracheophyta</taxon>
        <taxon>Spermatophyta</taxon>
        <taxon>Magnoliopsida</taxon>
        <taxon>eudicotyledons</taxon>
        <taxon>Gunneridae</taxon>
        <taxon>Pentapetalae</taxon>
        <taxon>rosids</taxon>
        <taxon>fabids</taxon>
        <taxon>Rosales</taxon>
        <taxon>Cannabaceae</taxon>
        <taxon>Trema</taxon>
    </lineage>
</organism>
<gene>
    <name evidence="1" type="ORF">TorRG33x02_192830</name>
</gene>
<accession>A0A2P5EH64</accession>
<comment type="caution">
    <text evidence="1">The sequence shown here is derived from an EMBL/GenBank/DDBJ whole genome shotgun (WGS) entry which is preliminary data.</text>
</comment>
<protein>
    <submittedName>
        <fullName evidence="1">Uncharacterized protein</fullName>
    </submittedName>
</protein>
<dbReference type="OrthoDB" id="10368644at2759"/>
<dbReference type="InParanoid" id="A0A2P5EH64"/>
<dbReference type="AlphaFoldDB" id="A0A2P5EH64"/>